<evidence type="ECO:0000256" key="5">
    <source>
        <dbReference type="SAM" id="MobiDB-lite"/>
    </source>
</evidence>
<dbReference type="PANTHER" id="PTHR31310">
    <property type="match status" value="1"/>
</dbReference>
<evidence type="ECO:0000256" key="6">
    <source>
        <dbReference type="SAM" id="Phobius"/>
    </source>
</evidence>
<dbReference type="Gene3D" id="1.20.144.10">
    <property type="entry name" value="Phosphatidic acid phosphatase type 2/haloperoxidase"/>
    <property type="match status" value="1"/>
</dbReference>
<feature type="domain" description="Inositolphosphotransferase Aur1/Ipt1" evidence="7">
    <location>
        <begin position="118"/>
        <end position="309"/>
    </location>
</feature>
<dbReference type="GO" id="GO:0016020">
    <property type="term" value="C:membrane"/>
    <property type="evidence" value="ECO:0007669"/>
    <property type="project" value="UniProtKB-SubCell"/>
</dbReference>
<evidence type="ECO:0000313" key="9">
    <source>
        <dbReference type="Proteomes" id="UP000199546"/>
    </source>
</evidence>
<keyword evidence="3 6" id="KW-1133">Transmembrane helix</keyword>
<feature type="compositionally biased region" description="Basic residues" evidence="5">
    <location>
        <begin position="338"/>
        <end position="347"/>
    </location>
</feature>
<name>A0A1I6XE80_9ACTN</name>
<gene>
    <name evidence="8" type="ORF">SAMN05660657_00448</name>
</gene>
<keyword evidence="2 6" id="KW-0812">Transmembrane</keyword>
<proteinExistence type="predicted"/>
<keyword evidence="9" id="KW-1185">Reference proteome</keyword>
<dbReference type="Pfam" id="PF14378">
    <property type="entry name" value="PAP2_3"/>
    <property type="match status" value="1"/>
</dbReference>
<feature type="region of interest" description="Disordered" evidence="5">
    <location>
        <begin position="330"/>
        <end position="354"/>
    </location>
</feature>
<evidence type="ECO:0000256" key="1">
    <source>
        <dbReference type="ARBA" id="ARBA00004141"/>
    </source>
</evidence>
<dbReference type="PANTHER" id="PTHR31310:SF7">
    <property type="entry name" value="PA-PHOSPHATASE RELATED-FAMILY PROTEIN DDB_G0268928"/>
    <property type="match status" value="1"/>
</dbReference>
<feature type="transmembrane region" description="Helical" evidence="6">
    <location>
        <begin position="175"/>
        <end position="196"/>
    </location>
</feature>
<evidence type="ECO:0000313" key="8">
    <source>
        <dbReference type="EMBL" id="SFT36487.1"/>
    </source>
</evidence>
<feature type="transmembrane region" description="Helical" evidence="6">
    <location>
        <begin position="273"/>
        <end position="292"/>
    </location>
</feature>
<dbReference type="EMBL" id="FPBA01000001">
    <property type="protein sequence ID" value="SFT36487.1"/>
    <property type="molecule type" value="Genomic_DNA"/>
</dbReference>
<feature type="transmembrane region" description="Helical" evidence="6">
    <location>
        <begin position="146"/>
        <end position="168"/>
    </location>
</feature>
<feature type="transmembrane region" description="Helical" evidence="6">
    <location>
        <begin position="81"/>
        <end position="98"/>
    </location>
</feature>
<dbReference type="InterPro" id="IPR026841">
    <property type="entry name" value="Aur1/Ipt1"/>
</dbReference>
<feature type="transmembrane region" description="Helical" evidence="6">
    <location>
        <begin position="37"/>
        <end position="56"/>
    </location>
</feature>
<dbReference type="STRING" id="1296565.SAMN05660657_00448"/>
<organism evidence="8 9">
    <name type="scientific">Geodermatophilus amargosae</name>
    <dbReference type="NCBI Taxonomy" id="1296565"/>
    <lineage>
        <taxon>Bacteria</taxon>
        <taxon>Bacillati</taxon>
        <taxon>Actinomycetota</taxon>
        <taxon>Actinomycetes</taxon>
        <taxon>Geodermatophilales</taxon>
        <taxon>Geodermatophilaceae</taxon>
        <taxon>Geodermatophilus</taxon>
    </lineage>
</organism>
<keyword evidence="4 6" id="KW-0472">Membrane</keyword>
<dbReference type="CDD" id="cd03386">
    <property type="entry name" value="PAP2_Aur1_like"/>
    <property type="match status" value="1"/>
</dbReference>
<dbReference type="InterPro" id="IPR052185">
    <property type="entry name" value="IPC_Synthase-Related"/>
</dbReference>
<accession>A0A1I6XE80</accession>
<evidence type="ECO:0000256" key="3">
    <source>
        <dbReference type="ARBA" id="ARBA00022989"/>
    </source>
</evidence>
<feature type="transmembrane region" description="Helical" evidence="6">
    <location>
        <begin position="244"/>
        <end position="266"/>
    </location>
</feature>
<reference evidence="9" key="1">
    <citation type="submission" date="2016-10" db="EMBL/GenBank/DDBJ databases">
        <authorList>
            <person name="Varghese N."/>
            <person name="Submissions S."/>
        </authorList>
    </citation>
    <scope>NUCLEOTIDE SEQUENCE [LARGE SCALE GENOMIC DNA]</scope>
    <source>
        <strain evidence="9">DSM 46136</strain>
    </source>
</reference>
<dbReference type="AlphaFoldDB" id="A0A1I6XE80"/>
<dbReference type="RefSeq" id="WP_175551376.1">
    <property type="nucleotide sequence ID" value="NZ_FPBA01000001.1"/>
</dbReference>
<protein>
    <submittedName>
        <fullName evidence="8">PAP2 superfamily protein</fullName>
    </submittedName>
</protein>
<evidence type="ECO:0000256" key="4">
    <source>
        <dbReference type="ARBA" id="ARBA00023136"/>
    </source>
</evidence>
<evidence type="ECO:0000259" key="7">
    <source>
        <dbReference type="Pfam" id="PF14378"/>
    </source>
</evidence>
<evidence type="ECO:0000256" key="2">
    <source>
        <dbReference type="ARBA" id="ARBA00022692"/>
    </source>
</evidence>
<sequence>MAVAVALVTGAVAVVCAVVLGLPLRDPDGFLGPTYVRLPLIAALLLAVDVLPRALVRARSPRAVPEEVLGVARDRWPWRRLRPVLVGLAAFYVTYVAYRNLKNYLPLLRPGLVDDELAGTDRALTGGVAPAEVLHDLLGTGVAAHVLSWVYLAFLVFVPASLGLALVLRGRSGHACWYVTALCLNWALGTASYYVLPSRGPVYAQPGLFWDLPETGVSRLQDSLLVSRWIVLGDPQGTERLNSIAAFASLHVSIIFTAALIAQFVVASVAVRAALWGFFGLTAIATIYFGWHYLLDDVAGLAIGALSVLLAAWGTGQFRGRRQSVRVPHETGVAGARERRRRFRRRTQAAPSPS</sequence>
<feature type="transmembrane region" description="Helical" evidence="6">
    <location>
        <begin position="298"/>
        <end position="316"/>
    </location>
</feature>
<comment type="subcellular location">
    <subcellularLocation>
        <location evidence="1">Membrane</location>
        <topology evidence="1">Multi-pass membrane protein</topology>
    </subcellularLocation>
</comment>
<dbReference type="Proteomes" id="UP000199546">
    <property type="component" value="Unassembled WGS sequence"/>
</dbReference>